<proteinExistence type="predicted"/>
<gene>
    <name evidence="1" type="ORF">D5H75_16515</name>
</gene>
<dbReference type="RefSeq" id="WP_119927352.1">
    <property type="nucleotide sequence ID" value="NZ_QZEY01000005.1"/>
</dbReference>
<dbReference type="OrthoDB" id="3481175at2"/>
<name>A0A3A4AXB3_9ACTN</name>
<dbReference type="Proteomes" id="UP000265768">
    <property type="component" value="Unassembled WGS sequence"/>
</dbReference>
<accession>A0A3A4AXB3</accession>
<reference evidence="1 2" key="1">
    <citation type="submission" date="2018-09" db="EMBL/GenBank/DDBJ databases">
        <title>YIM 75507 draft genome.</title>
        <authorList>
            <person name="Tang S."/>
            <person name="Feng Y."/>
        </authorList>
    </citation>
    <scope>NUCLEOTIDE SEQUENCE [LARGE SCALE GENOMIC DNA]</scope>
    <source>
        <strain evidence="1 2">YIM 75507</strain>
    </source>
</reference>
<comment type="caution">
    <text evidence="1">The sequence shown here is derived from an EMBL/GenBank/DDBJ whole genome shotgun (WGS) entry which is preliminary data.</text>
</comment>
<keyword evidence="2" id="KW-1185">Reference proteome</keyword>
<evidence type="ECO:0000313" key="2">
    <source>
        <dbReference type="Proteomes" id="UP000265768"/>
    </source>
</evidence>
<dbReference type="AlphaFoldDB" id="A0A3A4AXB3"/>
<organism evidence="1 2">
    <name type="scientific">Bailinhaonella thermotolerans</name>
    <dbReference type="NCBI Taxonomy" id="1070861"/>
    <lineage>
        <taxon>Bacteria</taxon>
        <taxon>Bacillati</taxon>
        <taxon>Actinomycetota</taxon>
        <taxon>Actinomycetes</taxon>
        <taxon>Streptosporangiales</taxon>
        <taxon>Streptosporangiaceae</taxon>
        <taxon>Bailinhaonella</taxon>
    </lineage>
</organism>
<sequence>MGLTLVLRTPRPSRKTLRRATRAQRRDRRAAEAAEWETTRRLGRFLDVEVLDLSALVDRAGRDRLPVLGRLDPWKDAVFHHDELPRLEGEAGLLVKAAADDRQRRLATALRDLLARWRAEPHLLLYCDAD</sequence>
<dbReference type="EMBL" id="QZEY01000005">
    <property type="protein sequence ID" value="RJL32034.1"/>
    <property type="molecule type" value="Genomic_DNA"/>
</dbReference>
<evidence type="ECO:0000313" key="1">
    <source>
        <dbReference type="EMBL" id="RJL32034.1"/>
    </source>
</evidence>
<protein>
    <submittedName>
        <fullName evidence="1">Uncharacterized protein</fullName>
    </submittedName>
</protein>